<name>A0ABU6DMP4_9BACL</name>
<evidence type="ECO:0000256" key="1">
    <source>
        <dbReference type="SAM" id="MobiDB-lite"/>
    </source>
</evidence>
<dbReference type="RefSeq" id="WP_127457692.1">
    <property type="nucleotide sequence ID" value="NZ_JAROBY010000078.1"/>
</dbReference>
<reference evidence="2 3" key="1">
    <citation type="submission" date="2023-03" db="EMBL/GenBank/DDBJ databases">
        <title>Bacillus Genome Sequencing.</title>
        <authorList>
            <person name="Dunlap C."/>
        </authorList>
    </citation>
    <scope>NUCLEOTIDE SEQUENCE [LARGE SCALE GENOMIC DNA]</scope>
    <source>
        <strain evidence="2 3">NRS-1351</strain>
    </source>
</reference>
<gene>
    <name evidence="2" type="ORF">P5G65_32320</name>
</gene>
<feature type="region of interest" description="Disordered" evidence="1">
    <location>
        <begin position="1"/>
        <end position="33"/>
    </location>
</feature>
<sequence length="66" mass="7417">MSEGSGKEGKDMPFTEAAHKEAKPIPKTNLGLTTRQKDIMKQFIGKAPTTPVNLNQVRDWEKYGDR</sequence>
<organism evidence="2 3">
    <name type="scientific">Paenibacillus chondroitinus</name>
    <dbReference type="NCBI Taxonomy" id="59842"/>
    <lineage>
        <taxon>Bacteria</taxon>
        <taxon>Bacillati</taxon>
        <taxon>Bacillota</taxon>
        <taxon>Bacilli</taxon>
        <taxon>Bacillales</taxon>
        <taxon>Paenibacillaceae</taxon>
        <taxon>Paenibacillus</taxon>
    </lineage>
</organism>
<proteinExistence type="predicted"/>
<comment type="caution">
    <text evidence="2">The sequence shown here is derived from an EMBL/GenBank/DDBJ whole genome shotgun (WGS) entry which is preliminary data.</text>
</comment>
<accession>A0ABU6DMP4</accession>
<feature type="compositionally biased region" description="Basic and acidic residues" evidence="1">
    <location>
        <begin position="1"/>
        <end position="24"/>
    </location>
</feature>
<evidence type="ECO:0000313" key="2">
    <source>
        <dbReference type="EMBL" id="MEB4798590.1"/>
    </source>
</evidence>
<dbReference type="Proteomes" id="UP001355653">
    <property type="component" value="Unassembled WGS sequence"/>
</dbReference>
<evidence type="ECO:0000313" key="3">
    <source>
        <dbReference type="Proteomes" id="UP001355653"/>
    </source>
</evidence>
<protein>
    <submittedName>
        <fullName evidence="2">Uncharacterized protein</fullName>
    </submittedName>
</protein>
<dbReference type="EMBL" id="JAROBY010000078">
    <property type="protein sequence ID" value="MEB4798590.1"/>
    <property type="molecule type" value="Genomic_DNA"/>
</dbReference>
<keyword evidence="3" id="KW-1185">Reference proteome</keyword>